<dbReference type="InterPro" id="IPR052891">
    <property type="entry name" value="DNA-3mA_glycosylase"/>
</dbReference>
<accession>A0ABU1FVF2</accession>
<dbReference type="InterPro" id="IPR011257">
    <property type="entry name" value="DNA_glycosylase"/>
</dbReference>
<dbReference type="EMBL" id="JAVKGT010000031">
    <property type="protein sequence ID" value="MDR5712648.1"/>
    <property type="molecule type" value="Genomic_DNA"/>
</dbReference>
<name>A0ABU1FVF2_9MICC</name>
<dbReference type="RefSeq" id="WP_310538017.1">
    <property type="nucleotide sequence ID" value="NZ_BAAAOC010000080.1"/>
</dbReference>
<gene>
    <name evidence="1" type="ORF">RH857_10995</name>
</gene>
<comment type="caution">
    <text evidence="1">The sequence shown here is derived from an EMBL/GenBank/DDBJ whole genome shotgun (WGS) entry which is preliminary data.</text>
</comment>
<dbReference type="PANTHER" id="PTHR30037">
    <property type="entry name" value="DNA-3-METHYLADENINE GLYCOSYLASE 1"/>
    <property type="match status" value="1"/>
</dbReference>
<keyword evidence="2" id="KW-1185">Reference proteome</keyword>
<dbReference type="Gene3D" id="1.10.340.30">
    <property type="entry name" value="Hypothetical protein, domain 2"/>
    <property type="match status" value="1"/>
</dbReference>
<proteinExistence type="predicted"/>
<keyword evidence="1" id="KW-0378">Hydrolase</keyword>
<dbReference type="InterPro" id="IPR005019">
    <property type="entry name" value="Adenine_glyco"/>
</dbReference>
<organism evidence="1 2">
    <name type="scientific">Nesterenkonia flava</name>
    <dbReference type="NCBI Taxonomy" id="469799"/>
    <lineage>
        <taxon>Bacteria</taxon>
        <taxon>Bacillati</taxon>
        <taxon>Actinomycetota</taxon>
        <taxon>Actinomycetes</taxon>
        <taxon>Micrococcales</taxon>
        <taxon>Micrococcaceae</taxon>
        <taxon>Nesterenkonia</taxon>
    </lineage>
</organism>
<evidence type="ECO:0000313" key="2">
    <source>
        <dbReference type="Proteomes" id="UP001260872"/>
    </source>
</evidence>
<dbReference type="PANTHER" id="PTHR30037:SF4">
    <property type="entry name" value="DNA-3-METHYLADENINE GLYCOSYLASE I"/>
    <property type="match status" value="1"/>
</dbReference>
<keyword evidence="1" id="KW-0326">Glycosidase</keyword>
<dbReference type="Proteomes" id="UP001260872">
    <property type="component" value="Unassembled WGS sequence"/>
</dbReference>
<dbReference type="GO" id="GO:0008725">
    <property type="term" value="F:DNA-3-methyladenine glycosylase activity"/>
    <property type="evidence" value="ECO:0007669"/>
    <property type="project" value="UniProtKB-EC"/>
</dbReference>
<dbReference type="SUPFAM" id="SSF48150">
    <property type="entry name" value="DNA-glycosylase"/>
    <property type="match status" value="1"/>
</dbReference>
<sequence length="202" mass="22402">MTAAAETVTEEPPRCPWAGSDAAMQAYHDTEWGFPVADDRRLFEKLCLESFQSGLSWRTILHKRDNFRAAFADFDISKVAAFDDDAVERLLANAGIIRNRAKIEAAINNARQAQELISREGSLAGFLWTYEPSMAELGAPQELTTVPSAAALATVLKKQGWKFLGPTAVFAFMQSMGLVNDHTYDCHIRQRVAKALAHFARP</sequence>
<protein>
    <submittedName>
        <fullName evidence="1">DNA-3-methyladenine glycosylase I</fullName>
        <ecNumber evidence="1">3.2.2.20</ecNumber>
    </submittedName>
</protein>
<reference evidence="2" key="1">
    <citation type="submission" date="2023-07" db="EMBL/GenBank/DDBJ databases">
        <title>Description of three actinobacteria isolated from air of manufacturing shop in a pharmaceutical factory.</title>
        <authorList>
            <person name="Zhang D.-F."/>
        </authorList>
    </citation>
    <scope>NUCLEOTIDE SEQUENCE [LARGE SCALE GENOMIC DNA]</scope>
    <source>
        <strain evidence="2">CCTCC AB 207010</strain>
    </source>
</reference>
<dbReference type="Pfam" id="PF03352">
    <property type="entry name" value="Adenine_glyco"/>
    <property type="match status" value="1"/>
</dbReference>
<dbReference type="EC" id="3.2.2.20" evidence="1"/>
<evidence type="ECO:0000313" key="1">
    <source>
        <dbReference type="EMBL" id="MDR5712648.1"/>
    </source>
</evidence>